<dbReference type="AlphaFoldDB" id="A0A914XR85"/>
<dbReference type="GO" id="GO:0006032">
    <property type="term" value="P:chitin catabolic process"/>
    <property type="evidence" value="ECO:0007669"/>
    <property type="project" value="TreeGrafter"/>
</dbReference>
<dbReference type="PANTHER" id="PTHR11177:SF317">
    <property type="entry name" value="CHITINASE 12-RELATED"/>
    <property type="match status" value="1"/>
</dbReference>
<organism evidence="2 3">
    <name type="scientific">Panagrolaimus superbus</name>
    <dbReference type="NCBI Taxonomy" id="310955"/>
    <lineage>
        <taxon>Eukaryota</taxon>
        <taxon>Metazoa</taxon>
        <taxon>Ecdysozoa</taxon>
        <taxon>Nematoda</taxon>
        <taxon>Chromadorea</taxon>
        <taxon>Rhabditida</taxon>
        <taxon>Tylenchina</taxon>
        <taxon>Panagrolaimomorpha</taxon>
        <taxon>Panagrolaimoidea</taxon>
        <taxon>Panagrolaimidae</taxon>
        <taxon>Panagrolaimus</taxon>
    </lineage>
</organism>
<reference evidence="3" key="1">
    <citation type="submission" date="2022-11" db="UniProtKB">
        <authorList>
            <consortium name="WormBaseParasite"/>
        </authorList>
    </citation>
    <scope>IDENTIFICATION</scope>
</reference>
<dbReference type="GO" id="GO:0004568">
    <property type="term" value="F:chitinase activity"/>
    <property type="evidence" value="ECO:0007669"/>
    <property type="project" value="TreeGrafter"/>
</dbReference>
<dbReference type="Gene3D" id="3.20.20.80">
    <property type="entry name" value="Glycosidases"/>
    <property type="match status" value="1"/>
</dbReference>
<dbReference type="PROSITE" id="PS51910">
    <property type="entry name" value="GH18_2"/>
    <property type="match status" value="1"/>
</dbReference>
<dbReference type="Proteomes" id="UP000887577">
    <property type="component" value="Unplaced"/>
</dbReference>
<evidence type="ECO:0000259" key="1">
    <source>
        <dbReference type="PROSITE" id="PS51910"/>
    </source>
</evidence>
<dbReference type="InterPro" id="IPR001223">
    <property type="entry name" value="Glyco_hydro18_cat"/>
</dbReference>
<sequence>MIDMLNPGILKWGVENKFFNSITELKFQQPDLKTVLSLGGTCDFKDIVADDVKRQKFVKAAADFVNQFNFDGVDIDITQPINDKQGLTNLINELKEVFPEKLVSISVSTLLKRFDSLFDVPAIAETVDFHV</sequence>
<dbReference type="Pfam" id="PF00704">
    <property type="entry name" value="Glyco_hydro_18"/>
    <property type="match status" value="1"/>
</dbReference>
<feature type="domain" description="GH18" evidence="1">
    <location>
        <begin position="1"/>
        <end position="131"/>
    </location>
</feature>
<name>A0A914XR85_9BILA</name>
<dbReference type="GO" id="GO:0005576">
    <property type="term" value="C:extracellular region"/>
    <property type="evidence" value="ECO:0007669"/>
    <property type="project" value="TreeGrafter"/>
</dbReference>
<dbReference type="WBParaSite" id="PSU_v2.g10507.t1">
    <property type="protein sequence ID" value="PSU_v2.g10507.t1"/>
    <property type="gene ID" value="PSU_v2.g10507"/>
</dbReference>
<accession>A0A914XR85</accession>
<evidence type="ECO:0000313" key="2">
    <source>
        <dbReference type="Proteomes" id="UP000887577"/>
    </source>
</evidence>
<dbReference type="InterPro" id="IPR050314">
    <property type="entry name" value="Glycosyl_Hydrlase_18"/>
</dbReference>
<proteinExistence type="predicted"/>
<protein>
    <submittedName>
        <fullName evidence="3">GH18 domain-containing protein</fullName>
    </submittedName>
</protein>
<dbReference type="InterPro" id="IPR017853">
    <property type="entry name" value="GH"/>
</dbReference>
<dbReference type="SUPFAM" id="SSF51445">
    <property type="entry name" value="(Trans)glycosidases"/>
    <property type="match status" value="1"/>
</dbReference>
<dbReference type="GO" id="GO:0008061">
    <property type="term" value="F:chitin binding"/>
    <property type="evidence" value="ECO:0007669"/>
    <property type="project" value="TreeGrafter"/>
</dbReference>
<dbReference type="GO" id="GO:0005975">
    <property type="term" value="P:carbohydrate metabolic process"/>
    <property type="evidence" value="ECO:0007669"/>
    <property type="project" value="InterPro"/>
</dbReference>
<dbReference type="PANTHER" id="PTHR11177">
    <property type="entry name" value="CHITINASE"/>
    <property type="match status" value="1"/>
</dbReference>
<keyword evidence="2" id="KW-1185">Reference proteome</keyword>
<evidence type="ECO:0000313" key="3">
    <source>
        <dbReference type="WBParaSite" id="PSU_v2.g10507.t1"/>
    </source>
</evidence>